<dbReference type="EMBL" id="PJQM01001547">
    <property type="protein sequence ID" value="RCI02062.1"/>
    <property type="molecule type" value="Genomic_DNA"/>
</dbReference>
<evidence type="ECO:0000313" key="1">
    <source>
        <dbReference type="EMBL" id="RCI02062.1"/>
    </source>
</evidence>
<keyword evidence="2" id="KW-1185">Reference proteome</keyword>
<dbReference type="AlphaFoldDB" id="A0A367KJN5"/>
<sequence length="75" mass="8529">MSTQSAGKLIKHLIAKNGPMTTQSLFTHIPNHPEQLSLEGEGVLHKKINRDSTLSKPVWEWNFTSAEDIQKYKKL</sequence>
<gene>
    <name evidence="1" type="ORF">CU098_009683</name>
</gene>
<reference evidence="1 2" key="1">
    <citation type="journal article" date="2018" name="G3 (Bethesda)">
        <title>Phylogenetic and Phylogenomic Definition of Rhizopus Species.</title>
        <authorList>
            <person name="Gryganskyi A.P."/>
            <person name="Golan J."/>
            <person name="Dolatabadi S."/>
            <person name="Mondo S."/>
            <person name="Robb S."/>
            <person name="Idnurm A."/>
            <person name="Muszewska A."/>
            <person name="Steczkiewicz K."/>
            <person name="Masonjones S."/>
            <person name="Liao H.L."/>
            <person name="Gajdeczka M.T."/>
            <person name="Anike F."/>
            <person name="Vuek A."/>
            <person name="Anishchenko I.M."/>
            <person name="Voigt K."/>
            <person name="de Hoog G.S."/>
            <person name="Smith M.E."/>
            <person name="Heitman J."/>
            <person name="Vilgalys R."/>
            <person name="Stajich J.E."/>
        </authorList>
    </citation>
    <scope>NUCLEOTIDE SEQUENCE [LARGE SCALE GENOMIC DNA]</scope>
    <source>
        <strain evidence="1 2">LSU 92-RS-03</strain>
    </source>
</reference>
<accession>A0A367KJN5</accession>
<proteinExistence type="predicted"/>
<name>A0A367KJN5_RHIST</name>
<protein>
    <submittedName>
        <fullName evidence="1">Uncharacterized protein</fullName>
    </submittedName>
</protein>
<comment type="caution">
    <text evidence="1">The sequence shown here is derived from an EMBL/GenBank/DDBJ whole genome shotgun (WGS) entry which is preliminary data.</text>
</comment>
<dbReference type="Proteomes" id="UP000253551">
    <property type="component" value="Unassembled WGS sequence"/>
</dbReference>
<dbReference type="OrthoDB" id="2208992at2759"/>
<organism evidence="1 2">
    <name type="scientific">Rhizopus stolonifer</name>
    <name type="common">Rhizopus nigricans</name>
    <dbReference type="NCBI Taxonomy" id="4846"/>
    <lineage>
        <taxon>Eukaryota</taxon>
        <taxon>Fungi</taxon>
        <taxon>Fungi incertae sedis</taxon>
        <taxon>Mucoromycota</taxon>
        <taxon>Mucoromycotina</taxon>
        <taxon>Mucoromycetes</taxon>
        <taxon>Mucorales</taxon>
        <taxon>Mucorineae</taxon>
        <taxon>Rhizopodaceae</taxon>
        <taxon>Rhizopus</taxon>
    </lineage>
</organism>
<evidence type="ECO:0000313" key="2">
    <source>
        <dbReference type="Proteomes" id="UP000253551"/>
    </source>
</evidence>